<accession>A0A1Q9C2W2</accession>
<feature type="region of interest" description="Disordered" evidence="1">
    <location>
        <begin position="936"/>
        <end position="974"/>
    </location>
</feature>
<keyword evidence="4" id="KW-1185">Reference proteome</keyword>
<feature type="compositionally biased region" description="Polar residues" evidence="1">
    <location>
        <begin position="130"/>
        <end position="145"/>
    </location>
</feature>
<evidence type="ECO:0000259" key="2">
    <source>
        <dbReference type="Pfam" id="PF03372"/>
    </source>
</evidence>
<evidence type="ECO:0000313" key="3">
    <source>
        <dbReference type="EMBL" id="OLP77247.1"/>
    </source>
</evidence>
<feature type="compositionally biased region" description="Polar residues" evidence="1">
    <location>
        <begin position="946"/>
        <end position="955"/>
    </location>
</feature>
<dbReference type="Pfam" id="PF03372">
    <property type="entry name" value="Exo_endo_phos"/>
    <property type="match status" value="1"/>
</dbReference>
<evidence type="ECO:0000256" key="1">
    <source>
        <dbReference type="SAM" id="MobiDB-lite"/>
    </source>
</evidence>
<sequence length="1207" mass="135226">MFLSSIPKFPIWLLFDQVYGSKTSTSVASFMAFLLPLSDCVAVLFELAQGHPPAATGCISYGQQQDFTSNDTGATGAPLTLLALLAASFARAVCHLRLLPGWLGVLLFLTFVCGARGAQVSAKQGDEQVMSGTSSHQEASASTGRLPSWPPESNAGSSLPRRDPSLLSVLSINAGGITGELYDELCLWLETPTTINALDVVFIQETWRESSDYCLPQWSWIASGKKPVAGQGVAIVINKRLADPAAIRSREVRVGRILQVQVPLRDDHQSRLLNLVNVYVPAKVSESQQVYDKRAAVWNALTSFLEALPSRHLLCLAGDFNTDLLQDPTHVGCTHTLKGKARTVARDQPIFQELLRTHTLQAINTWSNQSTYIDPSGLESRVDFILTKPLQELGTFRCLDSLISRPFAKLAMRDLSRQRPFFNKSALRPFLQPRFADTSKLLPGSGLGVEVANEDGNIGRHSLLKLKRSTARVQIRGEDGRILTPAQEAVAPNMAPAAAWKALAAPLAELDALNGEGWTAKRGTMYADDLRFRWTVHAEEELTEMRKEVRNIFIALREMGMQANPDKSTFLISIRGHQAKEWTKRWIRKDSKGNRHFHFGSDKAERVPVAEQFLYLGAMLSYRGFEVATVRHRIGVAAGHRERLRKILHARRVLSVGHRLRLWKIMAQTSQLYAIEAVGLTAEASKLLHVQTMRHLRAIFGSARHVDGDSDQLFMIKHGIPDCVELVRHRCDTLCKRLRQDIDLPCFDAPSILQWATKVRDALPAPYIAKARTQTPVVTPEAAVTSASQPAIQQGAPSPPPQGTQDADVEAALHLREAILRPMPKACLSLLCFRMCKDLKFFLSCASVGWEALLEQRDLCVDLKQRCALRYQWMPSKSIRKHLRDMHSDQFLPHEQDLLKQEKDLWGDLLPSVGGAAALAKAAQLLATEAEDMDVDRKTGKRLRIPSNNALGSQDKNQKAQGKGRGKGRGKKDAVSMEVQEAVQLMAAVTLQLVDQANRVQLDTSFQMTMKNEAGPENMLPIMYKVWAQWKKIQNEEPSKLDKPLRCSMMVALLMEIKARAQKLLQDEQQQERMKKLEWVDADGRWVYRKWCPKQEDLYLDQTRKPVPQARFIEQIDAAMELLVRPENTPRFQSTRELTPEMKGFAVSFHVDIGLRKEAEPLFQIFTDWVDLQAWVIGAIRIRPHRLKRSPAADRLSQWLGSRNGGR</sequence>
<comment type="caution">
    <text evidence="3">The sequence shown here is derived from an EMBL/GenBank/DDBJ whole genome shotgun (WGS) entry which is preliminary data.</text>
</comment>
<dbReference type="InterPro" id="IPR036691">
    <property type="entry name" value="Endo/exonu/phosph_ase_sf"/>
</dbReference>
<feature type="domain" description="Endonuclease/exonuclease/phosphatase" evidence="2">
    <location>
        <begin position="196"/>
        <end position="390"/>
    </location>
</feature>
<reference evidence="3 4" key="1">
    <citation type="submission" date="2016-02" db="EMBL/GenBank/DDBJ databases">
        <title>Genome analysis of coral dinoflagellate symbionts highlights evolutionary adaptations to a symbiotic lifestyle.</title>
        <authorList>
            <person name="Aranda M."/>
            <person name="Li Y."/>
            <person name="Liew Y.J."/>
            <person name="Baumgarten S."/>
            <person name="Simakov O."/>
            <person name="Wilson M."/>
            <person name="Piel J."/>
            <person name="Ashoor H."/>
            <person name="Bougouffa S."/>
            <person name="Bajic V.B."/>
            <person name="Ryu T."/>
            <person name="Ravasi T."/>
            <person name="Bayer T."/>
            <person name="Micklem G."/>
            <person name="Kim H."/>
            <person name="Bhak J."/>
            <person name="Lajeunesse T.C."/>
            <person name="Voolstra C.R."/>
        </authorList>
    </citation>
    <scope>NUCLEOTIDE SEQUENCE [LARGE SCALE GENOMIC DNA]</scope>
    <source>
        <strain evidence="3 4">CCMP2467</strain>
    </source>
</reference>
<proteinExistence type="predicted"/>
<dbReference type="Gene3D" id="3.60.10.10">
    <property type="entry name" value="Endonuclease/exonuclease/phosphatase"/>
    <property type="match status" value="1"/>
</dbReference>
<name>A0A1Q9C2W2_SYMMI</name>
<protein>
    <recommendedName>
        <fullName evidence="2">Endonuclease/exonuclease/phosphatase domain-containing protein</fullName>
    </recommendedName>
</protein>
<feature type="region of interest" description="Disordered" evidence="1">
    <location>
        <begin position="126"/>
        <end position="160"/>
    </location>
</feature>
<feature type="region of interest" description="Disordered" evidence="1">
    <location>
        <begin position="786"/>
        <end position="806"/>
    </location>
</feature>
<organism evidence="3 4">
    <name type="scientific">Symbiodinium microadriaticum</name>
    <name type="common">Dinoflagellate</name>
    <name type="synonym">Zooxanthella microadriatica</name>
    <dbReference type="NCBI Taxonomy" id="2951"/>
    <lineage>
        <taxon>Eukaryota</taxon>
        <taxon>Sar</taxon>
        <taxon>Alveolata</taxon>
        <taxon>Dinophyceae</taxon>
        <taxon>Suessiales</taxon>
        <taxon>Symbiodiniaceae</taxon>
        <taxon>Symbiodinium</taxon>
    </lineage>
</organism>
<dbReference type="AlphaFoldDB" id="A0A1Q9C2W2"/>
<dbReference type="Proteomes" id="UP000186817">
    <property type="component" value="Unassembled WGS sequence"/>
</dbReference>
<dbReference type="OrthoDB" id="418251at2759"/>
<dbReference type="GO" id="GO:0003824">
    <property type="term" value="F:catalytic activity"/>
    <property type="evidence" value="ECO:0007669"/>
    <property type="project" value="InterPro"/>
</dbReference>
<gene>
    <name evidence="3" type="ORF">AK812_SmicGene42713</name>
</gene>
<evidence type="ECO:0000313" key="4">
    <source>
        <dbReference type="Proteomes" id="UP000186817"/>
    </source>
</evidence>
<dbReference type="SUPFAM" id="SSF56219">
    <property type="entry name" value="DNase I-like"/>
    <property type="match status" value="1"/>
</dbReference>
<dbReference type="EMBL" id="LSRX01001808">
    <property type="protein sequence ID" value="OLP77247.1"/>
    <property type="molecule type" value="Genomic_DNA"/>
</dbReference>
<dbReference type="InterPro" id="IPR005135">
    <property type="entry name" value="Endo/exonuclease/phosphatase"/>
</dbReference>
<feature type="compositionally biased region" description="Polar residues" evidence="1">
    <location>
        <begin position="786"/>
        <end position="796"/>
    </location>
</feature>